<sequence length="122" mass="12876">MTCTDLKGQTLNSRASPSPQALIVQSGLLTNLSVPATDWQAPIVQWGTGGRWQQTWVVPGQSGCKQAGPQSFHQSPHTQRTTSISGGRQGLLPAVGGGGEIGPDHRPGLQTIHMHGFCVLDL</sequence>
<dbReference type="AlphaFoldDB" id="A0A7J7X0A1"/>
<accession>A0A7J7X0A1</accession>
<evidence type="ECO:0000313" key="3">
    <source>
        <dbReference type="Proteomes" id="UP000558488"/>
    </source>
</evidence>
<feature type="compositionally biased region" description="Polar residues" evidence="1">
    <location>
        <begin position="68"/>
        <end position="86"/>
    </location>
</feature>
<dbReference type="Proteomes" id="UP000558488">
    <property type="component" value="Unassembled WGS sequence"/>
</dbReference>
<evidence type="ECO:0000313" key="2">
    <source>
        <dbReference type="EMBL" id="KAF6343061.1"/>
    </source>
</evidence>
<name>A0A7J7X0A1_PIPKU</name>
<proteinExistence type="predicted"/>
<feature type="region of interest" description="Disordered" evidence="1">
    <location>
        <begin position="67"/>
        <end position="89"/>
    </location>
</feature>
<keyword evidence="3" id="KW-1185">Reference proteome</keyword>
<gene>
    <name evidence="2" type="ORF">mPipKuh1_010780</name>
</gene>
<evidence type="ECO:0000256" key="1">
    <source>
        <dbReference type="SAM" id="MobiDB-lite"/>
    </source>
</evidence>
<protein>
    <submittedName>
        <fullName evidence="2">Uncharacterized protein</fullName>
    </submittedName>
</protein>
<reference evidence="2 3" key="1">
    <citation type="journal article" date="2020" name="Nature">
        <title>Six reference-quality genomes reveal evolution of bat adaptations.</title>
        <authorList>
            <person name="Jebb D."/>
            <person name="Huang Z."/>
            <person name="Pippel M."/>
            <person name="Hughes G.M."/>
            <person name="Lavrichenko K."/>
            <person name="Devanna P."/>
            <person name="Winkler S."/>
            <person name="Jermiin L.S."/>
            <person name="Skirmuntt E.C."/>
            <person name="Katzourakis A."/>
            <person name="Burkitt-Gray L."/>
            <person name="Ray D.A."/>
            <person name="Sullivan K.A.M."/>
            <person name="Roscito J.G."/>
            <person name="Kirilenko B.M."/>
            <person name="Davalos L.M."/>
            <person name="Corthals A.P."/>
            <person name="Power M.L."/>
            <person name="Jones G."/>
            <person name="Ransome R.D."/>
            <person name="Dechmann D.K.N."/>
            <person name="Locatelli A.G."/>
            <person name="Puechmaille S.J."/>
            <person name="Fedrigo O."/>
            <person name="Jarvis E.D."/>
            <person name="Hiller M."/>
            <person name="Vernes S.C."/>
            <person name="Myers E.W."/>
            <person name="Teeling E.C."/>
        </authorList>
    </citation>
    <scope>NUCLEOTIDE SEQUENCE [LARGE SCALE GENOMIC DNA]</scope>
    <source>
        <strain evidence="2">MPipKuh1</strain>
        <tissue evidence="2">Flight muscle</tissue>
    </source>
</reference>
<comment type="caution">
    <text evidence="2">The sequence shown here is derived from an EMBL/GenBank/DDBJ whole genome shotgun (WGS) entry which is preliminary data.</text>
</comment>
<dbReference type="EMBL" id="JACAGB010000009">
    <property type="protein sequence ID" value="KAF6343061.1"/>
    <property type="molecule type" value="Genomic_DNA"/>
</dbReference>
<organism evidence="2 3">
    <name type="scientific">Pipistrellus kuhlii</name>
    <name type="common">Kuhl's pipistrelle</name>
    <dbReference type="NCBI Taxonomy" id="59472"/>
    <lineage>
        <taxon>Eukaryota</taxon>
        <taxon>Metazoa</taxon>
        <taxon>Chordata</taxon>
        <taxon>Craniata</taxon>
        <taxon>Vertebrata</taxon>
        <taxon>Euteleostomi</taxon>
        <taxon>Mammalia</taxon>
        <taxon>Eutheria</taxon>
        <taxon>Laurasiatheria</taxon>
        <taxon>Chiroptera</taxon>
        <taxon>Yangochiroptera</taxon>
        <taxon>Vespertilionidae</taxon>
        <taxon>Pipistrellus</taxon>
    </lineage>
</organism>